<sequence>MLEDLSPRNSWRITILAFLMFFSILMAGFHPD</sequence>
<feature type="transmembrane region" description="Helical" evidence="1">
    <location>
        <begin position="12"/>
        <end position="30"/>
    </location>
</feature>
<keyword evidence="1" id="KW-0472">Membrane</keyword>
<name>A0A382QDI2_9ZZZZ</name>
<accession>A0A382QDI2</accession>
<dbReference type="AlphaFoldDB" id="A0A382QDI2"/>
<reference evidence="2" key="1">
    <citation type="submission" date="2018-05" db="EMBL/GenBank/DDBJ databases">
        <authorList>
            <person name="Lanie J.A."/>
            <person name="Ng W.-L."/>
            <person name="Kazmierczak K.M."/>
            <person name="Andrzejewski T.M."/>
            <person name="Davidsen T.M."/>
            <person name="Wayne K.J."/>
            <person name="Tettelin H."/>
            <person name="Glass J.I."/>
            <person name="Rusch D."/>
            <person name="Podicherti R."/>
            <person name="Tsui H.-C.T."/>
            <person name="Winkler M.E."/>
        </authorList>
    </citation>
    <scope>NUCLEOTIDE SEQUENCE</scope>
</reference>
<organism evidence="2">
    <name type="scientific">marine metagenome</name>
    <dbReference type="NCBI Taxonomy" id="408172"/>
    <lineage>
        <taxon>unclassified sequences</taxon>
        <taxon>metagenomes</taxon>
        <taxon>ecological metagenomes</taxon>
    </lineage>
</organism>
<keyword evidence="1" id="KW-0812">Transmembrane</keyword>
<dbReference type="EMBL" id="UINC01113468">
    <property type="protein sequence ID" value="SVC83097.1"/>
    <property type="molecule type" value="Genomic_DNA"/>
</dbReference>
<keyword evidence="1" id="KW-1133">Transmembrane helix</keyword>
<feature type="non-terminal residue" evidence="2">
    <location>
        <position position="32"/>
    </location>
</feature>
<protein>
    <submittedName>
        <fullName evidence="2">Uncharacterized protein</fullName>
    </submittedName>
</protein>
<evidence type="ECO:0000313" key="2">
    <source>
        <dbReference type="EMBL" id="SVC83097.1"/>
    </source>
</evidence>
<evidence type="ECO:0000256" key="1">
    <source>
        <dbReference type="SAM" id="Phobius"/>
    </source>
</evidence>
<gene>
    <name evidence="2" type="ORF">METZ01_LOCUS335951</name>
</gene>
<proteinExistence type="predicted"/>